<evidence type="ECO:0000256" key="2">
    <source>
        <dbReference type="PIRSR" id="PIRSR610708-1"/>
    </source>
</evidence>
<keyword evidence="4" id="KW-1185">Reference proteome</keyword>
<accession>A0A1M7F2R3</accession>
<dbReference type="SFLD" id="SFLDG01126">
    <property type="entry name" value="C1.2:_Nucleotidase_Like"/>
    <property type="match status" value="1"/>
</dbReference>
<dbReference type="SFLD" id="SFLDG01146">
    <property type="entry name" value="C1.2.2"/>
    <property type="match status" value="1"/>
</dbReference>
<dbReference type="RefSeq" id="WP_073295309.1">
    <property type="nucleotide sequence ID" value="NZ_FRAV01000030.1"/>
</dbReference>
<dbReference type="STRING" id="1302687.SAMN05444267_103030"/>
<dbReference type="Proteomes" id="UP000184364">
    <property type="component" value="Unassembled WGS sequence"/>
</dbReference>
<dbReference type="InterPro" id="IPR023214">
    <property type="entry name" value="HAD_sf"/>
</dbReference>
<feature type="active site" description="Proton donor" evidence="2">
    <location>
        <position position="9"/>
    </location>
</feature>
<dbReference type="Gene3D" id="1.10.40.40">
    <property type="entry name" value="Deoxyribonucleotidase, domain 2"/>
    <property type="match status" value="1"/>
</dbReference>
<dbReference type="OrthoDB" id="278110at2"/>
<protein>
    <submittedName>
        <fullName evidence="3">5'(3')-deoxyribonucleotidase</fullName>
    </submittedName>
</protein>
<dbReference type="GO" id="GO:0008253">
    <property type="term" value="F:5'-nucleotidase activity"/>
    <property type="evidence" value="ECO:0007669"/>
    <property type="project" value="InterPro"/>
</dbReference>
<evidence type="ECO:0000313" key="3">
    <source>
        <dbReference type="EMBL" id="SHL98311.1"/>
    </source>
</evidence>
<dbReference type="InterPro" id="IPR036412">
    <property type="entry name" value="HAD-like_sf"/>
</dbReference>
<reference evidence="4" key="1">
    <citation type="submission" date="2016-11" db="EMBL/GenBank/DDBJ databases">
        <authorList>
            <person name="Varghese N."/>
            <person name="Submissions S."/>
        </authorList>
    </citation>
    <scope>NUCLEOTIDE SEQUENCE [LARGE SCALE GENOMIC DNA]</scope>
    <source>
        <strain evidence="4">DSM 26899</strain>
    </source>
</reference>
<name>A0A1M7F2R3_9FLAO</name>
<dbReference type="AlphaFoldDB" id="A0A1M7F2R3"/>
<feature type="active site" description="Nucleophile" evidence="2">
    <location>
        <position position="7"/>
    </location>
</feature>
<dbReference type="PANTHER" id="PTHR16504:SF4">
    <property type="entry name" value="5'(3')-DEOXYRIBONUCLEOTIDASE"/>
    <property type="match status" value="1"/>
</dbReference>
<dbReference type="SFLD" id="SFLDS00003">
    <property type="entry name" value="Haloacid_Dehalogenase"/>
    <property type="match status" value="1"/>
</dbReference>
<organism evidence="3 4">
    <name type="scientific">Chryseobacterium polytrichastri</name>
    <dbReference type="NCBI Taxonomy" id="1302687"/>
    <lineage>
        <taxon>Bacteria</taxon>
        <taxon>Pseudomonadati</taxon>
        <taxon>Bacteroidota</taxon>
        <taxon>Flavobacteriia</taxon>
        <taxon>Flavobacteriales</taxon>
        <taxon>Weeksellaceae</taxon>
        <taxon>Chryseobacterium group</taxon>
        <taxon>Chryseobacterium</taxon>
    </lineage>
</organism>
<dbReference type="Pfam" id="PF06941">
    <property type="entry name" value="NT5C"/>
    <property type="match status" value="1"/>
</dbReference>
<comment type="similarity">
    <text evidence="1">Belongs to the 5'(3')-deoxyribonucleotidase family.</text>
</comment>
<dbReference type="SUPFAM" id="SSF56784">
    <property type="entry name" value="HAD-like"/>
    <property type="match status" value="1"/>
</dbReference>
<evidence type="ECO:0000313" key="4">
    <source>
        <dbReference type="Proteomes" id="UP000184364"/>
    </source>
</evidence>
<dbReference type="EMBL" id="FRAV01000030">
    <property type="protein sequence ID" value="SHL98311.1"/>
    <property type="molecule type" value="Genomic_DNA"/>
</dbReference>
<proteinExistence type="inferred from homology"/>
<evidence type="ECO:0000256" key="1">
    <source>
        <dbReference type="ARBA" id="ARBA00009589"/>
    </source>
</evidence>
<dbReference type="GO" id="GO:0009223">
    <property type="term" value="P:pyrimidine deoxyribonucleotide catabolic process"/>
    <property type="evidence" value="ECO:0007669"/>
    <property type="project" value="TreeGrafter"/>
</dbReference>
<dbReference type="PANTHER" id="PTHR16504">
    <property type="entry name" value="5'(3')-DEOXYRIBONUCLEOTIDASE"/>
    <property type="match status" value="1"/>
</dbReference>
<dbReference type="InterPro" id="IPR010708">
    <property type="entry name" value="5'(3')-deoxyribonucleotidase"/>
</dbReference>
<dbReference type="Gene3D" id="3.40.50.1000">
    <property type="entry name" value="HAD superfamily/HAD-like"/>
    <property type="match status" value="1"/>
</dbReference>
<sequence>MKKVIVDMDGVMADVYHQLIAFEKRDSGKDINIHDVVGVSELEAFPNGKKHVNEIGFFRTLPLMKGSREAMEYLNNKYDLYIVSAGMEFPNSLREKYDWLAEYFPFITLEQIVLCGSKKVVSGDIMIDDYPKNLKHFSGEKIIFTQPHNHHVEDEDYKRVNSWEEIMNIL</sequence>
<gene>
    <name evidence="3" type="ORF">SAMN05444267_103030</name>
</gene>